<dbReference type="InterPro" id="IPR055123">
    <property type="entry name" value="SpnB-like_Rossmann"/>
</dbReference>
<feature type="active site" description="Proton acceptor; for dehydratase activity" evidence="7">
    <location>
        <position position="3470"/>
    </location>
</feature>
<evidence type="ECO:0000256" key="3">
    <source>
        <dbReference type="ARBA" id="ARBA00022679"/>
    </source>
</evidence>
<feature type="domain" description="Carrier" evidence="8">
    <location>
        <begin position="885"/>
        <end position="960"/>
    </location>
</feature>
<dbReference type="InterPro" id="IPR020807">
    <property type="entry name" value="PKS_DH"/>
</dbReference>
<dbReference type="Pfam" id="PF22953">
    <property type="entry name" value="SpnB_Rossmann"/>
    <property type="match status" value="2"/>
</dbReference>
<dbReference type="InterPro" id="IPR042104">
    <property type="entry name" value="PKS_dehydratase_sf"/>
</dbReference>
<feature type="region of interest" description="N-terminal hotdog fold" evidence="7">
    <location>
        <begin position="1818"/>
        <end position="1931"/>
    </location>
</feature>
<feature type="domain" description="PKS/mFAS DH" evidence="10">
    <location>
        <begin position="3440"/>
        <end position="3696"/>
    </location>
</feature>
<dbReference type="PROSITE" id="PS00606">
    <property type="entry name" value="KS3_1"/>
    <property type="match status" value="2"/>
</dbReference>
<keyword evidence="12" id="KW-1185">Reference proteome</keyword>
<dbReference type="SUPFAM" id="SSF55048">
    <property type="entry name" value="Probable ACP-binding domain of malonyl-CoA ACP transacylase"/>
    <property type="match status" value="3"/>
</dbReference>
<dbReference type="SMART" id="SM01294">
    <property type="entry name" value="PKS_PP_betabranch"/>
    <property type="match status" value="3"/>
</dbReference>
<accession>A0A495XLN6</accession>
<dbReference type="InterPro" id="IPR049552">
    <property type="entry name" value="PKS_DH_N"/>
</dbReference>
<dbReference type="GO" id="GO:0004312">
    <property type="term" value="F:fatty acid synthase activity"/>
    <property type="evidence" value="ECO:0007669"/>
    <property type="project" value="TreeGrafter"/>
</dbReference>
<dbReference type="GO" id="GO:0031177">
    <property type="term" value="F:phosphopantetheine binding"/>
    <property type="evidence" value="ECO:0007669"/>
    <property type="project" value="InterPro"/>
</dbReference>
<dbReference type="SUPFAM" id="SSF51735">
    <property type="entry name" value="NAD(P)-binding Rossmann-fold domains"/>
    <property type="match status" value="4"/>
</dbReference>
<feature type="domain" description="Ketosynthase family 3 (KS3)" evidence="9">
    <location>
        <begin position="5"/>
        <end position="417"/>
    </location>
</feature>
<dbReference type="OrthoDB" id="3653264at2"/>
<keyword evidence="6" id="KW-0012">Acyltransferase</keyword>
<proteinExistence type="predicted"/>
<dbReference type="Gene3D" id="1.10.1200.10">
    <property type="entry name" value="ACP-like"/>
    <property type="match status" value="3"/>
</dbReference>
<dbReference type="Pfam" id="PF08659">
    <property type="entry name" value="KR"/>
    <property type="match status" value="2"/>
</dbReference>
<evidence type="ECO:0000256" key="2">
    <source>
        <dbReference type="ARBA" id="ARBA00022553"/>
    </source>
</evidence>
<feature type="active site" description="Proton donor; for dehydratase activity" evidence="7">
    <location>
        <position position="1997"/>
    </location>
</feature>
<dbReference type="Pfam" id="PF00109">
    <property type="entry name" value="ketoacyl-synt"/>
    <property type="match status" value="3"/>
</dbReference>
<dbReference type="Gene3D" id="3.40.366.10">
    <property type="entry name" value="Malonyl-Coenzyme A Acyl Carrier Protein, domain 2"/>
    <property type="match status" value="3"/>
</dbReference>
<dbReference type="InterPro" id="IPR050091">
    <property type="entry name" value="PKS_NRPS_Biosynth_Enz"/>
</dbReference>
<sequence>MTNLHDAVAVVGMSCRLPMAPDPAAFWRLLRDGRDAVVELPPERREGLSPEVRGTRWGAVLDGVGDFDAAFFGISPREAAALDPQQRLVLELAWEALEDAGIVPADLAGTPTSVFVGALRDDYTALTLGRGAITQHTNIGTHRGIIANRVSHALDLHGPSVVVDTAQSSSLVAVHLAAQSVRSGESPLALAAGVTLNLLAEGAVGAEKFGGLSPDGRCHTFDARANGYVRGEGAAVLVLKPLRTALADGDEVHAVLLGSAVNNDGATPGLTVPDARAQERVVRAAQRRAGVTREQVQYVELHGTGTPVGDPVEAAALGAVFAGRELPLPVGSVKTNIGHLEGAAGVAGLLKVVLAIRNRQLPPSLHFSTPNPAIPLDELNLTVHTGLSGWPQPDRPLVAGVSSFGMGGTNCHVVVAEPAADPAQGSATAGGTRPAAQVVVPLSGRGVEALRAQAARLRETAGEPVDLGWSLATTRTAFERRAAVVATDRASLDAGLAAIAAGAPGTGVVTGEVVEGAFGVVFTGQGAQRVGMGLGLHERFPVFARAFDDALAHFDPRLRDVIASGDGLDDTGWTQPALFAVEVAAHRLAESWGLVPDVVLGHSVGEIAAAHVAGVLSLADAATLVSARGRLMAALPAGGAMVAVNAAEGDLDLPEDVDLAAVNGPDSVVLSGAEGPTLAYAESLRGRGLRVKRLTVSHAFHSRLMDPMLDEFREVVAGLDFRSPRIRVVSTVTGALAGDELRDPEHWVRQVRQPVRFLDAVRAADAVTLLEAGPDGVCSAMAAAFGVRAFPMMRAGADEPTTALTALAAVHTRGVAVDWAGVYGGLDARRVALPTYPFQRERYWIAGQPGAPATAPDTAAEKGGGAGQGLGMTGAGIGSVRRAAVDTAALVAAHVAAVLGVTDPGRVDLRRPFRDLGFDSLMGVELQDALADATGRSLPSGLLFDHPTPNAVVDYLSGAPDPADEAAPDTTGGDEPIAIVGMACRYPGDVASPEDLWGLVVGERDAIGPFPADRGWAPDLHHPDPDRSGASYVREGGFLGGAAEFDPAFFGISPREALAMDPQQRLLLQVAWEAVERAGIDPVSLRGTRTGVFVGGTASDYGPRMHEASEQAEGHVLTGATPSVMSGRIAYQLGLVGPALTVDTACSSSLVALHLAVRSLRSGESSAAIAGGVAVMATPGMFLEFSRQHGLAADARCKSFSADADGTAWAEGVGLVVLERLADARRNGHRVLAVIRGSAVNSDGASNGLTAPNGLSQQRVIRQALADAGLSTSDVDVVEAHGTGTSLGDPIEAEAILATYGQDRAEPLWLGSLKSNIGHAQAAAGVGGVIKLVEAMRHGVLPRTLHVGEPTPRVDWGSGKVELLVRRREWPATDRPRRAAVSSFGISGTNAHLVLEQGDVEPPVAPVAVTNPVAWVLSGHDERAVREQATRLRALDAPDVAAVARSLAGRTRFDHRAVVVGRTADELTAGLAAPDVVSAIPDARTAVLFTGQGAQRAGMGRELHAAHPVFAAALDDVVAAFEPHLDRPLRDLMFGDHPELHETRYTQPALFAFEVALFRLAEHHGLRADLLAGHSIGELVAAHVAGVLTLADAAALVAARGRLMQSARPGGAMVAVQAREEDLDLPEGVSLAAVNGPESVVVAGDHDAVAAFAARFARTRRLAVSHAFHSHHMDDVLDEFRAVAATVEHHEPTVPVVSTVDGRPLVADADHWTRQIRATVRFLDAVHGLRDRGAGVFVEVGPDAVLAPLAQSAGVTAVALGRAGRPEVDVAVAGLARAHAHGATLDVASFAPGDGRVDLPTYPFRREVFWLSPRPRATGLVSDAVELAERDELVLTGEVSLGAQPWLAGHVVNGSVLVPATAFLELALAAGERVGLPRVDDLALEAPLVVPADGSVEVQVAVRDGRFTVHSRVDGWVRHASGTLAEAVGAVEEFPWPPDAEPEPVADAYDRLSALGYDYDGPFRGLTGMWRDGTTLYAEVAVPAAERGFLVHPALLDAVLHPLVLAPAAAGEIRLPFAWSGVELRAADVTRLRVRITPTGTDTYAIALADGAGTPVGVIEGITLRAVAKDALARDGGAAFALEWRPVRTSGEPVGEVVVVPPVDTDDPGVAVRRALGLVKDWLAAEHGPADRLVFRTRRAVAARAGEPVDDLAGAAVWGLVRVVQTEHPDQVVVVDAEHDDAVAAALATGEPQAAVRDGVVLVPRLVRADAGDVTPGLGLDPDGTVVVTGGTGGLGALVARHLARRHGVTNLLLLSRRGLDAPGAAELAAELGARVAAVDVADRDALAAVLAGERITAVVHAAGVLDDATTTALTDEQVDRVLAAKALAARHLHELVGRVDAFVLFSSVSGVLGTAGQANYAAANTYLDALAAHRRSLGLPATSLAWGLWAAGMGEGLGEADLARWARSGIAPLDAERGLALFDRAVSTGPALLVPAALAPSRFDGDVVPAPLRGLVRRRPAAAPAPRATALTEASALELVRATAAAALGHADARAVDPERAFRDQGFDSLAGVDLRNRLIAATGLRLPTTLVFDHPTPVALAAHLVAGTGRKSAATTAVRADEPIAIVGMACRYPGGVRSPQDLWRLVTEGRDAITGFPTNRGWDLDALYDPDPDRLGTSYTREGGFLHDADLFDNAFFGMSPREALATDPQQRLLLETAWEAFEDAGIDPAALRGSRTGVFTGVMYDDYASRLPDTPDEVEGFLLAGNTSSVISGRLAYTYGLEGPAITVDTACSSSLVALHLAANALRSGECDLALAGGVTVMAGPSTFVEFSRQRGLARDGRCKSFSADADGTGWAEGVGLLLVERLSDARKRGHRVLAVVRGSAVNSDGASNGLTAPNGPSQERVIRQALAAARLSTSDVDLVEAHGTGTTLGDPIEAQAILATYGQDRAEPLWLGSLKSNIGHTQAAAGVGGVIKVVQAMRHGVLPRTLHAEHPSPHVDWSSGAVELLVEPRAWPDTGRPRRAAVSSFGLSGTNAHVVLEQPDPEPDAERAPTAGPVAWVLSARDDDALRAQAEALRAHLAEHPELDVADVGLTLSRRALLERRAVVVGDREALARGLADVRGGDGAGRGALAFLFTGQGSQRVGMGRDLYERSPVFRRALDEVCAHLDPLLDRPLRTVLFAERDTPEEALLDQTAFTQAALFALEVALFRYVEHHGVRPDLLLGHSVGEVVAAHVAGVLDLPDACRLVAARGRAMQSAREGGAMAAIEATEEEVRAALRPGLAVAAVNAPRSTVVSGDEPAVVATVREWRERGRRTRLLPVSHAFHSPHMDDVLAAFRDQLDGLVFRDPQITIVSDVTGVVATPEQLRSPDYWVTHVREAVRFLDGVRSLERLGATEFLELGPDGVLTALAAQCLTDEPGSVTPLLRAGRPESESALAALGVLHTRGVRVTWDYPGARPVPLPGYPFRRRRFWLDAPVAARGADALGLGDTGHPLLGAAVELAGGDTVVLTGRVTAGSWLRDHRVGEDVLLPGTALLDLALAAGARTGHPHVAELTLAAPLVLGTARLQVTVGPAEAGRRPVTVHARAGDDVPWELHASGVLAADAPRPAAWEWPDDAEEVDLTGAYERLAGHGYHYGPAFQGLTSLRRRGDELFAEVHGPEQAGFVVHPARLDAALHALLPGVVDEDAEAVVPFSWTGVTVHSTTPAARVRLTRRGSAVSLAVADAEGNPVLTVDELALRPLGRTAPPDGLHALVWREMAVADAPPHGRTVHRVPADVRGRAAVHHVLEVLRGAEGPLAVVIRDGVDHAAVRGLVRSAQAEQPGRFALATVADGTPDAELDAALRLGEPEVAVRDGRVFVPRLVRSAGAGADVAWGSGPVLITGATGALGRVLARHLVTAQGVRDLVLVGRRGPEAPGAEDLRAELAGLGASVTLVACDVADRDALAEVFARWRPTAVVHTAGVVADGTLDGLTTEQVDAVLRPKVDAAWNLHELAGDATAFVLYSSVAGLLGTAGQANYAAGNAFLDALAEHRRAAGLPAVSLAWGLWETESELSGGLSEVDLRRLGRSGLRPLAADEAMRLFDAALAHGAPVLAVTRIDRAALRGRDDLPAVLRDLVRPAAAAPRPTAVETPADPEALVRHQVAAVLGHDDPDAVDPRRAFSELGFDSLTAVELRNRLRAATGLDLPTTVVFDHPSPAALADHVRGLLVADEAGPVVDRLEALVRAGGLDDAALHRLRALVGAAPAPDPDLDLDAADDEALFALVDELD</sequence>
<feature type="domain" description="Ketosynthase family 3 (KS3)" evidence="9">
    <location>
        <begin position="2563"/>
        <end position="2987"/>
    </location>
</feature>
<dbReference type="FunFam" id="1.10.1200.10:FF:000007">
    <property type="entry name" value="Probable polyketide synthase pks17"/>
    <property type="match status" value="1"/>
</dbReference>
<evidence type="ECO:0000256" key="1">
    <source>
        <dbReference type="ARBA" id="ARBA00022450"/>
    </source>
</evidence>
<protein>
    <submittedName>
        <fullName evidence="11">Acyl transferase domain-containing protein</fullName>
    </submittedName>
</protein>
<comment type="caution">
    <text evidence="11">The sequence shown here is derived from an EMBL/GenBank/DDBJ whole genome shotgun (WGS) entry which is preliminary data.</text>
</comment>
<dbReference type="PROSITE" id="PS52019">
    <property type="entry name" value="PKS_MFAS_DH"/>
    <property type="match status" value="2"/>
</dbReference>
<dbReference type="CDD" id="cd00833">
    <property type="entry name" value="PKS"/>
    <property type="match status" value="3"/>
</dbReference>
<dbReference type="InterPro" id="IPR049551">
    <property type="entry name" value="PKS_DH_C"/>
</dbReference>
<dbReference type="InterPro" id="IPR036291">
    <property type="entry name" value="NAD(P)-bd_dom_sf"/>
</dbReference>
<dbReference type="InterPro" id="IPR009081">
    <property type="entry name" value="PP-bd_ACP"/>
</dbReference>
<dbReference type="InterPro" id="IPR001227">
    <property type="entry name" value="Ac_transferase_dom_sf"/>
</dbReference>
<dbReference type="PANTHER" id="PTHR43775:SF51">
    <property type="entry name" value="INACTIVE PHENOLPHTHIOCEROL SYNTHESIS POLYKETIDE SYNTHASE TYPE I PKS1-RELATED"/>
    <property type="match status" value="1"/>
</dbReference>
<dbReference type="InterPro" id="IPR014043">
    <property type="entry name" value="Acyl_transferase_dom"/>
</dbReference>
<keyword evidence="4" id="KW-0677">Repeat</keyword>
<evidence type="ECO:0000259" key="9">
    <source>
        <dbReference type="PROSITE" id="PS52004"/>
    </source>
</evidence>
<dbReference type="SUPFAM" id="SSF52151">
    <property type="entry name" value="FabD/lysophospholipase-like"/>
    <property type="match status" value="3"/>
</dbReference>
<dbReference type="InterPro" id="IPR016035">
    <property type="entry name" value="Acyl_Trfase/lysoPLipase"/>
</dbReference>
<feature type="domain" description="PKS/mFAS DH" evidence="10">
    <location>
        <begin position="1818"/>
        <end position="2073"/>
    </location>
</feature>
<dbReference type="EMBL" id="RBXR01000001">
    <property type="protein sequence ID" value="RKT74802.1"/>
    <property type="molecule type" value="Genomic_DNA"/>
</dbReference>
<feature type="domain" description="Carrier" evidence="8">
    <location>
        <begin position="4083"/>
        <end position="4158"/>
    </location>
</feature>
<keyword evidence="2" id="KW-0597">Phosphoprotein</keyword>
<feature type="region of interest" description="C-terminal hotdog fold" evidence="7">
    <location>
        <begin position="1940"/>
        <end position="2073"/>
    </location>
</feature>
<dbReference type="Pfam" id="PF02801">
    <property type="entry name" value="Ketoacyl-synt_C"/>
    <property type="match status" value="3"/>
</dbReference>
<dbReference type="SMART" id="SM00825">
    <property type="entry name" value="PKS_KS"/>
    <property type="match status" value="3"/>
</dbReference>
<dbReference type="SMART" id="SM00827">
    <property type="entry name" value="PKS_AT"/>
    <property type="match status" value="3"/>
</dbReference>
<dbReference type="Gene3D" id="3.40.47.10">
    <property type="match status" value="3"/>
</dbReference>
<dbReference type="Proteomes" id="UP000272729">
    <property type="component" value="Unassembled WGS sequence"/>
</dbReference>
<dbReference type="Gene3D" id="3.10.129.110">
    <property type="entry name" value="Polyketide synthase dehydratase"/>
    <property type="match status" value="2"/>
</dbReference>
<dbReference type="InterPro" id="IPR057326">
    <property type="entry name" value="KR_dom"/>
</dbReference>
<evidence type="ECO:0000256" key="7">
    <source>
        <dbReference type="PROSITE-ProRule" id="PRU01363"/>
    </source>
</evidence>
<feature type="active site" description="Proton acceptor; for dehydratase activity" evidence="7">
    <location>
        <position position="1850"/>
    </location>
</feature>
<gene>
    <name evidence="11" type="ORF">DFJ66_8173</name>
</gene>
<reference evidence="11 12" key="1">
    <citation type="submission" date="2018-10" db="EMBL/GenBank/DDBJ databases">
        <title>Sequencing the genomes of 1000 actinobacteria strains.</title>
        <authorList>
            <person name="Klenk H.-P."/>
        </authorList>
    </citation>
    <scope>NUCLEOTIDE SEQUENCE [LARGE SCALE GENOMIC DNA]</scope>
    <source>
        <strain evidence="11 12">DSM 43911</strain>
    </source>
</reference>
<evidence type="ECO:0000259" key="8">
    <source>
        <dbReference type="PROSITE" id="PS50075"/>
    </source>
</evidence>
<dbReference type="PROSITE" id="PS52004">
    <property type="entry name" value="KS3_2"/>
    <property type="match status" value="3"/>
</dbReference>
<keyword evidence="3 11" id="KW-0808">Transferase</keyword>
<evidence type="ECO:0000256" key="6">
    <source>
        <dbReference type="ARBA" id="ARBA00023315"/>
    </source>
</evidence>
<dbReference type="GO" id="GO:0004315">
    <property type="term" value="F:3-oxoacyl-[acyl-carrier-protein] synthase activity"/>
    <property type="evidence" value="ECO:0007669"/>
    <property type="project" value="InterPro"/>
</dbReference>
<dbReference type="Gene3D" id="3.30.70.3290">
    <property type="match status" value="3"/>
</dbReference>
<dbReference type="InterPro" id="IPR014031">
    <property type="entry name" value="Ketoacyl_synth_C"/>
</dbReference>
<evidence type="ECO:0000313" key="12">
    <source>
        <dbReference type="Proteomes" id="UP000272729"/>
    </source>
</evidence>
<evidence type="ECO:0000313" key="11">
    <source>
        <dbReference type="EMBL" id="RKT74802.1"/>
    </source>
</evidence>
<dbReference type="InterPro" id="IPR049900">
    <property type="entry name" value="PKS_mFAS_DH"/>
</dbReference>
<dbReference type="Pfam" id="PF00550">
    <property type="entry name" value="PP-binding"/>
    <property type="match status" value="3"/>
</dbReference>
<dbReference type="InterPro" id="IPR020806">
    <property type="entry name" value="PKS_PP-bd"/>
</dbReference>
<feature type="active site" description="Proton donor; for dehydratase activity" evidence="7">
    <location>
        <position position="3621"/>
    </location>
</feature>
<dbReference type="FunFam" id="3.40.47.10:FF:000019">
    <property type="entry name" value="Polyketide synthase type I"/>
    <property type="match status" value="3"/>
</dbReference>
<dbReference type="PROSITE" id="PS00012">
    <property type="entry name" value="PHOSPHOPANTETHEINE"/>
    <property type="match status" value="1"/>
</dbReference>
<keyword evidence="5" id="KW-0511">Multifunctional enzyme</keyword>
<keyword evidence="1" id="KW-0596">Phosphopantetheine</keyword>
<dbReference type="SMART" id="SM00826">
    <property type="entry name" value="PKS_DH"/>
    <property type="match status" value="2"/>
</dbReference>
<dbReference type="InterPro" id="IPR013968">
    <property type="entry name" value="PKS_KR"/>
</dbReference>
<dbReference type="InterPro" id="IPR016036">
    <property type="entry name" value="Malonyl_transacylase_ACP-bd"/>
</dbReference>
<dbReference type="SUPFAM" id="SSF47336">
    <property type="entry name" value="ACP-like"/>
    <property type="match status" value="3"/>
</dbReference>
<dbReference type="InterPro" id="IPR036736">
    <property type="entry name" value="ACP-like_sf"/>
</dbReference>
<feature type="domain" description="Carrier" evidence="8">
    <location>
        <begin position="2475"/>
        <end position="2550"/>
    </location>
</feature>
<dbReference type="SMART" id="SM00823">
    <property type="entry name" value="PKS_PP"/>
    <property type="match status" value="3"/>
</dbReference>
<dbReference type="InterPro" id="IPR018201">
    <property type="entry name" value="Ketoacyl_synth_AS"/>
</dbReference>
<evidence type="ECO:0000256" key="4">
    <source>
        <dbReference type="ARBA" id="ARBA00022737"/>
    </source>
</evidence>
<feature type="region of interest" description="N-terminal hotdog fold" evidence="7">
    <location>
        <begin position="3440"/>
        <end position="3556"/>
    </location>
</feature>
<dbReference type="InterPro" id="IPR014030">
    <property type="entry name" value="Ketoacyl_synth_N"/>
</dbReference>
<dbReference type="SUPFAM" id="SSF53901">
    <property type="entry name" value="Thiolase-like"/>
    <property type="match status" value="3"/>
</dbReference>
<dbReference type="Pfam" id="PF14765">
    <property type="entry name" value="PS-DH"/>
    <property type="match status" value="2"/>
</dbReference>
<organism evidence="11 12">
    <name type="scientific">Saccharothrix variisporea</name>
    <dbReference type="NCBI Taxonomy" id="543527"/>
    <lineage>
        <taxon>Bacteria</taxon>
        <taxon>Bacillati</taxon>
        <taxon>Actinomycetota</taxon>
        <taxon>Actinomycetes</taxon>
        <taxon>Pseudonocardiales</taxon>
        <taxon>Pseudonocardiaceae</taxon>
        <taxon>Saccharothrix</taxon>
    </lineage>
</organism>
<dbReference type="Pfam" id="PF21089">
    <property type="entry name" value="PKS_DH_N"/>
    <property type="match status" value="2"/>
</dbReference>
<evidence type="ECO:0000256" key="5">
    <source>
        <dbReference type="ARBA" id="ARBA00023268"/>
    </source>
</evidence>
<dbReference type="InterPro" id="IPR032821">
    <property type="entry name" value="PKS_assoc"/>
</dbReference>
<dbReference type="InterPro" id="IPR020841">
    <property type="entry name" value="PKS_Beta-ketoAc_synthase_dom"/>
</dbReference>
<dbReference type="PROSITE" id="PS50075">
    <property type="entry name" value="CARRIER"/>
    <property type="match status" value="3"/>
</dbReference>
<dbReference type="Pfam" id="PF00698">
    <property type="entry name" value="Acyl_transf_1"/>
    <property type="match status" value="3"/>
</dbReference>
<dbReference type="GO" id="GO:0006633">
    <property type="term" value="P:fatty acid biosynthetic process"/>
    <property type="evidence" value="ECO:0007669"/>
    <property type="project" value="InterPro"/>
</dbReference>
<dbReference type="InterPro" id="IPR016039">
    <property type="entry name" value="Thiolase-like"/>
</dbReference>
<feature type="region of interest" description="C-terminal hotdog fold" evidence="7">
    <location>
        <begin position="3565"/>
        <end position="3696"/>
    </location>
</feature>
<dbReference type="Pfam" id="PF16197">
    <property type="entry name" value="KAsynt_C_assoc"/>
    <property type="match status" value="3"/>
</dbReference>
<dbReference type="CDD" id="cd08956">
    <property type="entry name" value="KR_3_FAS_SDR_x"/>
    <property type="match status" value="2"/>
</dbReference>
<dbReference type="RefSeq" id="WP_121229860.1">
    <property type="nucleotide sequence ID" value="NZ_JBIUBA010000061.1"/>
</dbReference>
<dbReference type="SMART" id="SM00822">
    <property type="entry name" value="PKS_KR"/>
    <property type="match status" value="2"/>
</dbReference>
<dbReference type="InterPro" id="IPR006162">
    <property type="entry name" value="Ppantetheine_attach_site"/>
</dbReference>
<name>A0A495XLN6_9PSEU</name>
<dbReference type="Gene3D" id="3.40.50.720">
    <property type="entry name" value="NAD(P)-binding Rossmann-like Domain"/>
    <property type="match status" value="2"/>
</dbReference>
<feature type="domain" description="Ketosynthase family 3 (KS3)" evidence="9">
    <location>
        <begin position="974"/>
        <end position="1397"/>
    </location>
</feature>
<evidence type="ECO:0000259" key="10">
    <source>
        <dbReference type="PROSITE" id="PS52019"/>
    </source>
</evidence>
<dbReference type="PANTHER" id="PTHR43775">
    <property type="entry name" value="FATTY ACID SYNTHASE"/>
    <property type="match status" value="1"/>
</dbReference>